<evidence type="ECO:0000259" key="1">
    <source>
        <dbReference type="Pfam" id="PF03372"/>
    </source>
</evidence>
<evidence type="ECO:0000313" key="3">
    <source>
        <dbReference type="Proteomes" id="UP000326396"/>
    </source>
</evidence>
<evidence type="ECO:0000313" key="2">
    <source>
        <dbReference type="EMBL" id="KAD6795109.1"/>
    </source>
</evidence>
<dbReference type="EMBL" id="SZYD01000003">
    <property type="protein sequence ID" value="KAD6795109.1"/>
    <property type="molecule type" value="Genomic_DNA"/>
</dbReference>
<feature type="domain" description="Endonuclease/exonuclease/phosphatase" evidence="1">
    <location>
        <begin position="5"/>
        <end position="196"/>
    </location>
</feature>
<accession>A0A5N6PQG7</accession>
<dbReference type="PANTHER" id="PTHR33710:SF64">
    <property type="entry name" value="ENDONUCLEASE_EXONUCLEASE_PHOSPHATASE DOMAIN-CONTAINING PROTEIN"/>
    <property type="match status" value="1"/>
</dbReference>
<dbReference type="AlphaFoldDB" id="A0A5N6PQG7"/>
<dbReference type="OrthoDB" id="1750912at2759"/>
<name>A0A5N6PQG7_9ASTR</name>
<dbReference type="Pfam" id="PF03372">
    <property type="entry name" value="Exo_endo_phos"/>
    <property type="match status" value="1"/>
</dbReference>
<protein>
    <recommendedName>
        <fullName evidence="1">Endonuclease/exonuclease/phosphatase domain-containing protein</fullName>
    </recommendedName>
</protein>
<dbReference type="InterPro" id="IPR036691">
    <property type="entry name" value="Endo/exonu/phosph_ase_sf"/>
</dbReference>
<dbReference type="InterPro" id="IPR005135">
    <property type="entry name" value="Endo/exonuclease/phosphatase"/>
</dbReference>
<dbReference type="GO" id="GO:0003824">
    <property type="term" value="F:catalytic activity"/>
    <property type="evidence" value="ECO:0007669"/>
    <property type="project" value="InterPro"/>
</dbReference>
<gene>
    <name evidence="2" type="ORF">E3N88_06005</name>
</gene>
<dbReference type="Proteomes" id="UP000326396">
    <property type="component" value="Linkage Group LG11"/>
</dbReference>
<dbReference type="Gene3D" id="3.60.10.10">
    <property type="entry name" value="Endonuclease/exonuclease/phosphatase"/>
    <property type="match status" value="1"/>
</dbReference>
<dbReference type="PANTHER" id="PTHR33710">
    <property type="entry name" value="BNAC02G09200D PROTEIN"/>
    <property type="match status" value="1"/>
</dbReference>
<sequence length="307" mass="35401">MIDRCIQETQLVDNSKVLLNQIWGNHHLEAEHVNARGRSGGLISLWNPSIFVKLGVTKGDNFLHVFGSVAGTDEIMNVVNVYAPHDSVLKSALWETLIGLIGNHNGLWIMMGDFNVVRDCSERLNSVFDHREARDFNDFIFRARLHEYRMGGLKYTYMSPDGMKCSKIDRMLVCDRFFHRWPCATFFAHPRIWSDHAPISLSTVCLDYGPPPFKFYNSWLKLDGIDNVVSSAVAECELSGRPDIILMSKFRHVKAKLKDWRKMATDNEFGLIEAIKEECHKYETLAEMGLISDQEHESWLEMRFLRN</sequence>
<reference evidence="2 3" key="1">
    <citation type="submission" date="2019-05" db="EMBL/GenBank/DDBJ databases">
        <title>Mikania micrantha, genome provides insights into the molecular mechanism of rapid growth.</title>
        <authorList>
            <person name="Liu B."/>
        </authorList>
    </citation>
    <scope>NUCLEOTIDE SEQUENCE [LARGE SCALE GENOMIC DNA]</scope>
    <source>
        <strain evidence="2">NLD-2019</strain>
        <tissue evidence="2">Leaf</tissue>
    </source>
</reference>
<organism evidence="2 3">
    <name type="scientific">Mikania micrantha</name>
    <name type="common">bitter vine</name>
    <dbReference type="NCBI Taxonomy" id="192012"/>
    <lineage>
        <taxon>Eukaryota</taxon>
        <taxon>Viridiplantae</taxon>
        <taxon>Streptophyta</taxon>
        <taxon>Embryophyta</taxon>
        <taxon>Tracheophyta</taxon>
        <taxon>Spermatophyta</taxon>
        <taxon>Magnoliopsida</taxon>
        <taxon>eudicotyledons</taxon>
        <taxon>Gunneridae</taxon>
        <taxon>Pentapetalae</taxon>
        <taxon>asterids</taxon>
        <taxon>campanulids</taxon>
        <taxon>Asterales</taxon>
        <taxon>Asteraceae</taxon>
        <taxon>Asteroideae</taxon>
        <taxon>Heliantheae alliance</taxon>
        <taxon>Eupatorieae</taxon>
        <taxon>Mikania</taxon>
    </lineage>
</organism>
<dbReference type="SUPFAM" id="SSF56219">
    <property type="entry name" value="DNase I-like"/>
    <property type="match status" value="1"/>
</dbReference>
<keyword evidence="3" id="KW-1185">Reference proteome</keyword>
<proteinExistence type="predicted"/>
<comment type="caution">
    <text evidence="2">The sequence shown here is derived from an EMBL/GenBank/DDBJ whole genome shotgun (WGS) entry which is preliminary data.</text>
</comment>